<gene>
    <name evidence="6" type="ORF">WJX74_007192</name>
</gene>
<evidence type="ECO:0000313" key="6">
    <source>
        <dbReference type="EMBL" id="KAK9822097.1"/>
    </source>
</evidence>
<sequence length="466" mass="47864">MIRSFWRASRSAAASAFSAGAFALEYASGRAGKASAGSSLSASRTSVSTSEQPRGFGVLSPPGTALVALAGIGVGGIGGYQFGACDKSDAFTPSHLGRLASQGFNAAAEGVKGLNLWRLAHLEHIPAAEAASVPTSWVTGPFLGPHFIADAAAKAGPAVVNIMVQVGNDFAARRSGGSGCIISSEGTILTNAHVVAGVVAEQQRHPGRPSPILVSLPDGRTFYAEVRSFDKVSDLAVLEIKATEPLPVVSLGSSQRLRVGEWIVALGSPLHLSNSVTAGIVSCVDRKAAELGLLGASSDYIQTDAAINSGNSGGPLVNLAGEVVGISSMKAVAADGVSFAIPIDTARDVVQQLREHGRVLRPYAGIRMLQLTESMLPGLQAQDPAFPSVGRGILVSEVAAGSPAEKAGLRSGDVITGFGTTQDITTANLIRVLTKHINKQLTLEVKRRQGASARLQIIASEASPLL</sequence>
<dbReference type="SMART" id="SM00228">
    <property type="entry name" value="PDZ"/>
    <property type="match status" value="1"/>
</dbReference>
<keyword evidence="3" id="KW-0378">Hydrolase</keyword>
<reference evidence="6 7" key="1">
    <citation type="journal article" date="2024" name="Nat. Commun.">
        <title>Phylogenomics reveals the evolutionary origins of lichenization in chlorophyte algae.</title>
        <authorList>
            <person name="Puginier C."/>
            <person name="Libourel C."/>
            <person name="Otte J."/>
            <person name="Skaloud P."/>
            <person name="Haon M."/>
            <person name="Grisel S."/>
            <person name="Petersen M."/>
            <person name="Berrin J.G."/>
            <person name="Delaux P.M."/>
            <person name="Dal Grande F."/>
            <person name="Keller J."/>
        </authorList>
    </citation>
    <scope>NUCLEOTIDE SEQUENCE [LARGE SCALE GENOMIC DNA]</scope>
    <source>
        <strain evidence="6 7">SAG 2145</strain>
    </source>
</reference>
<dbReference type="SUPFAM" id="SSF50494">
    <property type="entry name" value="Trypsin-like serine proteases"/>
    <property type="match status" value="1"/>
</dbReference>
<evidence type="ECO:0000256" key="1">
    <source>
        <dbReference type="ARBA" id="ARBA00010541"/>
    </source>
</evidence>
<dbReference type="PRINTS" id="PR00834">
    <property type="entry name" value="PROTEASES2C"/>
</dbReference>
<keyword evidence="2" id="KW-0645">Protease</keyword>
<dbReference type="InterPro" id="IPR041489">
    <property type="entry name" value="PDZ_6"/>
</dbReference>
<evidence type="ECO:0000256" key="4">
    <source>
        <dbReference type="SAM" id="MobiDB-lite"/>
    </source>
</evidence>
<dbReference type="GO" id="GO:0004252">
    <property type="term" value="F:serine-type endopeptidase activity"/>
    <property type="evidence" value="ECO:0007669"/>
    <property type="project" value="InterPro"/>
</dbReference>
<keyword evidence="7" id="KW-1185">Reference proteome</keyword>
<evidence type="ECO:0000256" key="2">
    <source>
        <dbReference type="ARBA" id="ARBA00022670"/>
    </source>
</evidence>
<name>A0AAW1QL30_9CHLO</name>
<feature type="region of interest" description="Disordered" evidence="4">
    <location>
        <begin position="35"/>
        <end position="55"/>
    </location>
</feature>
<organism evidence="6 7">
    <name type="scientific">Apatococcus lobatus</name>
    <dbReference type="NCBI Taxonomy" id="904363"/>
    <lineage>
        <taxon>Eukaryota</taxon>
        <taxon>Viridiplantae</taxon>
        <taxon>Chlorophyta</taxon>
        <taxon>core chlorophytes</taxon>
        <taxon>Trebouxiophyceae</taxon>
        <taxon>Chlorellales</taxon>
        <taxon>Chlorellaceae</taxon>
        <taxon>Apatococcus</taxon>
    </lineage>
</organism>
<evidence type="ECO:0000259" key="5">
    <source>
        <dbReference type="PROSITE" id="PS50106"/>
    </source>
</evidence>
<dbReference type="Pfam" id="PF13365">
    <property type="entry name" value="Trypsin_2"/>
    <property type="match status" value="1"/>
</dbReference>
<dbReference type="PANTHER" id="PTHR22939">
    <property type="entry name" value="SERINE PROTEASE FAMILY S1C HTRA-RELATED"/>
    <property type="match status" value="1"/>
</dbReference>
<dbReference type="InterPro" id="IPR001940">
    <property type="entry name" value="Peptidase_S1C"/>
</dbReference>
<dbReference type="InterPro" id="IPR001478">
    <property type="entry name" value="PDZ"/>
</dbReference>
<dbReference type="SUPFAM" id="SSF50156">
    <property type="entry name" value="PDZ domain-like"/>
    <property type="match status" value="1"/>
</dbReference>
<feature type="compositionally biased region" description="Low complexity" evidence="4">
    <location>
        <begin position="35"/>
        <end position="50"/>
    </location>
</feature>
<comment type="caution">
    <text evidence="6">The sequence shown here is derived from an EMBL/GenBank/DDBJ whole genome shotgun (WGS) entry which is preliminary data.</text>
</comment>
<proteinExistence type="inferred from homology"/>
<dbReference type="Proteomes" id="UP001438707">
    <property type="component" value="Unassembled WGS sequence"/>
</dbReference>
<dbReference type="InterPro" id="IPR036034">
    <property type="entry name" value="PDZ_sf"/>
</dbReference>
<dbReference type="AlphaFoldDB" id="A0AAW1QL30"/>
<protein>
    <recommendedName>
        <fullName evidence="5">PDZ domain-containing protein</fullName>
    </recommendedName>
</protein>
<dbReference type="Gene3D" id="2.40.10.120">
    <property type="match status" value="1"/>
</dbReference>
<evidence type="ECO:0000313" key="7">
    <source>
        <dbReference type="Proteomes" id="UP001438707"/>
    </source>
</evidence>
<evidence type="ECO:0000256" key="3">
    <source>
        <dbReference type="ARBA" id="ARBA00022801"/>
    </source>
</evidence>
<dbReference type="GO" id="GO:0006508">
    <property type="term" value="P:proteolysis"/>
    <property type="evidence" value="ECO:0007669"/>
    <property type="project" value="UniProtKB-KW"/>
</dbReference>
<comment type="similarity">
    <text evidence="1">Belongs to the peptidase S1C family.</text>
</comment>
<dbReference type="EMBL" id="JALJOS010000034">
    <property type="protein sequence ID" value="KAK9822097.1"/>
    <property type="molecule type" value="Genomic_DNA"/>
</dbReference>
<dbReference type="Pfam" id="PF17820">
    <property type="entry name" value="PDZ_6"/>
    <property type="match status" value="1"/>
</dbReference>
<dbReference type="InterPro" id="IPR009003">
    <property type="entry name" value="Peptidase_S1_PA"/>
</dbReference>
<accession>A0AAW1QL30</accession>
<dbReference type="PANTHER" id="PTHR22939:SF125">
    <property type="entry name" value="PROTEASE DO-LIKE 14-RELATED"/>
    <property type="match status" value="1"/>
</dbReference>
<feature type="domain" description="PDZ" evidence="5">
    <location>
        <begin position="365"/>
        <end position="449"/>
    </location>
</feature>
<dbReference type="Gene3D" id="2.30.42.10">
    <property type="match status" value="1"/>
</dbReference>
<dbReference type="PROSITE" id="PS50106">
    <property type="entry name" value="PDZ"/>
    <property type="match status" value="1"/>
</dbReference>